<evidence type="ECO:0000313" key="3">
    <source>
        <dbReference type="Proteomes" id="UP001320876"/>
    </source>
</evidence>
<comment type="caution">
    <text evidence="2">The sequence shown here is derived from an EMBL/GenBank/DDBJ whole genome shotgun (WGS) entry which is preliminary data.</text>
</comment>
<evidence type="ECO:0000256" key="1">
    <source>
        <dbReference type="SAM" id="MobiDB-lite"/>
    </source>
</evidence>
<dbReference type="Proteomes" id="UP001320876">
    <property type="component" value="Unassembled WGS sequence"/>
</dbReference>
<dbReference type="EMBL" id="JAPDDT010000014">
    <property type="protein sequence ID" value="MCW1925365.1"/>
    <property type="molecule type" value="Genomic_DNA"/>
</dbReference>
<evidence type="ECO:0008006" key="4">
    <source>
        <dbReference type="Google" id="ProtNLM"/>
    </source>
</evidence>
<evidence type="ECO:0000313" key="2">
    <source>
        <dbReference type="EMBL" id="MCW1925365.1"/>
    </source>
</evidence>
<accession>A0ABT3GPC1</accession>
<reference evidence="2 3" key="1">
    <citation type="submission" date="2022-10" db="EMBL/GenBank/DDBJ databases">
        <title>Luteolibacter arcticus strain CCTCC AB 2014275, whole genome shotgun sequencing project.</title>
        <authorList>
            <person name="Zhao G."/>
            <person name="Shen L."/>
        </authorList>
    </citation>
    <scope>NUCLEOTIDE SEQUENCE [LARGE SCALE GENOMIC DNA]</scope>
    <source>
        <strain evidence="2 3">CCTCC AB 2014275</strain>
    </source>
</reference>
<keyword evidence="3" id="KW-1185">Reference proteome</keyword>
<name>A0ABT3GPC1_9BACT</name>
<gene>
    <name evidence="2" type="ORF">OKA05_22585</name>
</gene>
<feature type="compositionally biased region" description="Basic and acidic residues" evidence="1">
    <location>
        <begin position="35"/>
        <end position="48"/>
    </location>
</feature>
<sequence length="401" mass="43913">MKELSRRSLSWLCVGGFVLAGAGWTKAWMNGRALEEAGGKSSSEDAPRNGKSAPRAPSDRLAMVSDPRSQRLLAWMSEMDASAQPGKPNPAFVKAAVTTLDDSLFHRRQRDFRLLMEKLRPEDARAIHDHFKSLERDGRYFGDEYAAFAMRWGQIAGGDALNEWLQFAPPDRSHGNLISLMTGWGTSEPEKALAWVEEHQSEFGGMNAYRPLLVGWLNADPMAATAWLQSAKLDPQQLADCVGGAMLDKVYSDGLEGASEWLASLPDDSDELATGARIGWISNVRNMRNLDPQKAANAWSKVGGQSWMKGEDFKSFCAAVAAGNGGSLDEFAQSLGTTWPSGEVAAQFERWAATNGATMSDVLKSLPPSDLREAGMTGLFRHIEKFDPARVEVMRKDIIGE</sequence>
<proteinExistence type="predicted"/>
<protein>
    <recommendedName>
        <fullName evidence="4">DUF4034 domain-containing protein</fullName>
    </recommendedName>
</protein>
<dbReference type="RefSeq" id="WP_264489473.1">
    <property type="nucleotide sequence ID" value="NZ_JAPDDT010000014.1"/>
</dbReference>
<feature type="region of interest" description="Disordered" evidence="1">
    <location>
        <begin position="35"/>
        <end position="62"/>
    </location>
</feature>
<organism evidence="2 3">
    <name type="scientific">Luteolibacter arcticus</name>
    <dbReference type="NCBI Taxonomy" id="1581411"/>
    <lineage>
        <taxon>Bacteria</taxon>
        <taxon>Pseudomonadati</taxon>
        <taxon>Verrucomicrobiota</taxon>
        <taxon>Verrucomicrobiia</taxon>
        <taxon>Verrucomicrobiales</taxon>
        <taxon>Verrucomicrobiaceae</taxon>
        <taxon>Luteolibacter</taxon>
    </lineage>
</organism>